<dbReference type="PANTHER" id="PTHR45138:SF9">
    <property type="entry name" value="DIGUANYLATE CYCLASE DGCM-RELATED"/>
    <property type="match status" value="1"/>
</dbReference>
<dbReference type="SMART" id="SM00448">
    <property type="entry name" value="REC"/>
    <property type="match status" value="1"/>
</dbReference>
<dbReference type="GO" id="GO:0052621">
    <property type="term" value="F:diguanylate cyclase activity"/>
    <property type="evidence" value="ECO:0007669"/>
    <property type="project" value="UniProtKB-EC"/>
</dbReference>
<evidence type="ECO:0000256" key="3">
    <source>
        <dbReference type="ARBA" id="ARBA00034247"/>
    </source>
</evidence>
<dbReference type="Gene3D" id="3.40.50.2300">
    <property type="match status" value="1"/>
</dbReference>
<organism evidence="7 8">
    <name type="scientific">Neptunomonas marina</name>
    <dbReference type="NCBI Taxonomy" id="1815562"/>
    <lineage>
        <taxon>Bacteria</taxon>
        <taxon>Pseudomonadati</taxon>
        <taxon>Pseudomonadota</taxon>
        <taxon>Gammaproteobacteria</taxon>
        <taxon>Oceanospirillales</taxon>
        <taxon>Oceanospirillaceae</taxon>
        <taxon>Neptunomonas</taxon>
    </lineage>
</organism>
<protein>
    <recommendedName>
        <fullName evidence="2">diguanylate cyclase</fullName>
        <ecNumber evidence="2">2.7.7.65</ecNumber>
    </recommendedName>
</protein>
<dbReference type="SMART" id="SM00267">
    <property type="entry name" value="GGDEF"/>
    <property type="match status" value="1"/>
</dbReference>
<accession>A0A437QD11</accession>
<dbReference type="GO" id="GO:0043709">
    <property type="term" value="P:cell adhesion involved in single-species biofilm formation"/>
    <property type="evidence" value="ECO:0007669"/>
    <property type="project" value="TreeGrafter"/>
</dbReference>
<reference evidence="7 8" key="1">
    <citation type="submission" date="2019-01" db="EMBL/GenBank/DDBJ databases">
        <authorList>
            <person name="Chen W.-M."/>
        </authorList>
    </citation>
    <scope>NUCLEOTIDE SEQUENCE [LARGE SCALE GENOMIC DNA]</scope>
    <source>
        <strain evidence="7 8">HPM-16</strain>
    </source>
</reference>
<dbReference type="AlphaFoldDB" id="A0A437QD11"/>
<evidence type="ECO:0000313" key="7">
    <source>
        <dbReference type="EMBL" id="RVU32391.1"/>
    </source>
</evidence>
<dbReference type="PROSITE" id="PS50110">
    <property type="entry name" value="RESPONSE_REGULATORY"/>
    <property type="match status" value="1"/>
</dbReference>
<dbReference type="CDD" id="cd01949">
    <property type="entry name" value="GGDEF"/>
    <property type="match status" value="1"/>
</dbReference>
<dbReference type="CDD" id="cd17574">
    <property type="entry name" value="REC_OmpR"/>
    <property type="match status" value="1"/>
</dbReference>
<name>A0A437QD11_9GAMM</name>
<sequence>MDVLIAEDDLTTQVILQTLVTAWGYRPVVTSDGREAWEVLQQPDAPKLLLLDWEMPGFSGLELCKKLAEQADENPPYIILLTSHAETDRIVEGLASGAHDFIGKPFDKAELQARLSVGRRMLEMQRKLIDAQQQLAYEATHDALTHLLNRRAVLKALQALVSKSMSEHSCMSVALVDIDHFKRINDSYGHPMGDEVLIRVAETMQTCLSADDSLGRFGGEEFLVAIDSDPDGAARLMEELRTKIAEIPFCLADQTVNVTVSAGIASLSGDDSLRLDDLLAAADRALYQAKADGRNQVVLAETDLPLL</sequence>
<dbReference type="Gene3D" id="3.30.70.270">
    <property type="match status" value="1"/>
</dbReference>
<evidence type="ECO:0000256" key="1">
    <source>
        <dbReference type="ARBA" id="ARBA00001946"/>
    </source>
</evidence>
<dbReference type="GO" id="GO:0005886">
    <property type="term" value="C:plasma membrane"/>
    <property type="evidence" value="ECO:0007669"/>
    <property type="project" value="TreeGrafter"/>
</dbReference>
<dbReference type="InterPro" id="IPR001789">
    <property type="entry name" value="Sig_transdc_resp-reg_receiver"/>
</dbReference>
<feature type="domain" description="Response regulatory" evidence="5">
    <location>
        <begin position="2"/>
        <end position="119"/>
    </location>
</feature>
<evidence type="ECO:0000259" key="5">
    <source>
        <dbReference type="PROSITE" id="PS50110"/>
    </source>
</evidence>
<keyword evidence="8" id="KW-1185">Reference proteome</keyword>
<keyword evidence="4" id="KW-0597">Phosphoprotein</keyword>
<dbReference type="Pfam" id="PF00072">
    <property type="entry name" value="Response_reg"/>
    <property type="match status" value="1"/>
</dbReference>
<dbReference type="Pfam" id="PF00990">
    <property type="entry name" value="GGDEF"/>
    <property type="match status" value="1"/>
</dbReference>
<dbReference type="InterPro" id="IPR043128">
    <property type="entry name" value="Rev_trsase/Diguanyl_cyclase"/>
</dbReference>
<dbReference type="GO" id="GO:1902201">
    <property type="term" value="P:negative regulation of bacterial-type flagellum-dependent cell motility"/>
    <property type="evidence" value="ECO:0007669"/>
    <property type="project" value="TreeGrafter"/>
</dbReference>
<proteinExistence type="predicted"/>
<gene>
    <name evidence="7" type="ORF">EOE65_01690</name>
</gene>
<dbReference type="SUPFAM" id="SSF52172">
    <property type="entry name" value="CheY-like"/>
    <property type="match status" value="1"/>
</dbReference>
<dbReference type="RefSeq" id="WP_127692560.1">
    <property type="nucleotide sequence ID" value="NZ_SACQ01000001.1"/>
</dbReference>
<comment type="caution">
    <text evidence="7">The sequence shown here is derived from an EMBL/GenBank/DDBJ whole genome shotgun (WGS) entry which is preliminary data.</text>
</comment>
<dbReference type="FunFam" id="3.30.70.270:FF:000001">
    <property type="entry name" value="Diguanylate cyclase domain protein"/>
    <property type="match status" value="1"/>
</dbReference>
<dbReference type="Proteomes" id="UP000282818">
    <property type="component" value="Unassembled WGS sequence"/>
</dbReference>
<dbReference type="PANTHER" id="PTHR45138">
    <property type="entry name" value="REGULATORY COMPONENTS OF SENSORY TRANSDUCTION SYSTEM"/>
    <property type="match status" value="1"/>
</dbReference>
<feature type="modified residue" description="4-aspartylphosphate" evidence="4">
    <location>
        <position position="52"/>
    </location>
</feature>
<dbReference type="EMBL" id="SACQ01000001">
    <property type="protein sequence ID" value="RVU32391.1"/>
    <property type="molecule type" value="Genomic_DNA"/>
</dbReference>
<dbReference type="InterPro" id="IPR029787">
    <property type="entry name" value="Nucleotide_cyclase"/>
</dbReference>
<dbReference type="PROSITE" id="PS50887">
    <property type="entry name" value="GGDEF"/>
    <property type="match status" value="1"/>
</dbReference>
<comment type="cofactor">
    <cofactor evidence="1">
        <name>Mg(2+)</name>
        <dbReference type="ChEBI" id="CHEBI:18420"/>
    </cofactor>
</comment>
<evidence type="ECO:0000256" key="2">
    <source>
        <dbReference type="ARBA" id="ARBA00012528"/>
    </source>
</evidence>
<dbReference type="InterPro" id="IPR000160">
    <property type="entry name" value="GGDEF_dom"/>
</dbReference>
<dbReference type="EC" id="2.7.7.65" evidence="2"/>
<feature type="domain" description="GGDEF" evidence="6">
    <location>
        <begin position="169"/>
        <end position="302"/>
    </location>
</feature>
<dbReference type="InterPro" id="IPR050469">
    <property type="entry name" value="Diguanylate_Cyclase"/>
</dbReference>
<evidence type="ECO:0000259" key="6">
    <source>
        <dbReference type="PROSITE" id="PS50887"/>
    </source>
</evidence>
<dbReference type="InterPro" id="IPR011006">
    <property type="entry name" value="CheY-like_superfamily"/>
</dbReference>
<dbReference type="NCBIfam" id="TIGR00254">
    <property type="entry name" value="GGDEF"/>
    <property type="match status" value="1"/>
</dbReference>
<comment type="catalytic activity">
    <reaction evidence="3">
        <text>2 GTP = 3',3'-c-di-GMP + 2 diphosphate</text>
        <dbReference type="Rhea" id="RHEA:24898"/>
        <dbReference type="ChEBI" id="CHEBI:33019"/>
        <dbReference type="ChEBI" id="CHEBI:37565"/>
        <dbReference type="ChEBI" id="CHEBI:58805"/>
        <dbReference type="EC" id="2.7.7.65"/>
    </reaction>
</comment>
<dbReference type="SUPFAM" id="SSF55073">
    <property type="entry name" value="Nucleotide cyclase"/>
    <property type="match status" value="1"/>
</dbReference>
<evidence type="ECO:0000313" key="8">
    <source>
        <dbReference type="Proteomes" id="UP000282818"/>
    </source>
</evidence>
<evidence type="ECO:0000256" key="4">
    <source>
        <dbReference type="PROSITE-ProRule" id="PRU00169"/>
    </source>
</evidence>
<dbReference type="GO" id="GO:0000160">
    <property type="term" value="P:phosphorelay signal transduction system"/>
    <property type="evidence" value="ECO:0007669"/>
    <property type="project" value="InterPro"/>
</dbReference>